<evidence type="ECO:0000256" key="1">
    <source>
        <dbReference type="ARBA" id="ARBA00001206"/>
    </source>
</evidence>
<dbReference type="NCBIfam" id="NF009848">
    <property type="entry name" value="PRK13318.1-6"/>
    <property type="match status" value="1"/>
</dbReference>
<feature type="binding site" evidence="16">
    <location>
        <position position="184"/>
    </location>
    <ligand>
        <name>substrate</name>
    </ligand>
</feature>
<dbReference type="Gene3D" id="3.30.420.40">
    <property type="match status" value="2"/>
</dbReference>
<organism evidence="17 18">
    <name type="scientific">Isachenkonia alkalipeptolytica</name>
    <dbReference type="NCBI Taxonomy" id="2565777"/>
    <lineage>
        <taxon>Bacteria</taxon>
        <taxon>Bacillati</taxon>
        <taxon>Bacillota</taxon>
        <taxon>Clostridia</taxon>
        <taxon>Eubacteriales</taxon>
        <taxon>Clostridiaceae</taxon>
        <taxon>Isachenkonia</taxon>
    </lineage>
</organism>
<dbReference type="GO" id="GO:0005737">
    <property type="term" value="C:cytoplasm"/>
    <property type="evidence" value="ECO:0007669"/>
    <property type="project" value="UniProtKB-SubCell"/>
</dbReference>
<dbReference type="GO" id="GO:0015937">
    <property type="term" value="P:coenzyme A biosynthetic process"/>
    <property type="evidence" value="ECO:0007669"/>
    <property type="project" value="UniProtKB-UniRule"/>
</dbReference>
<comment type="cofactor">
    <cofactor evidence="2">
        <name>K(+)</name>
        <dbReference type="ChEBI" id="CHEBI:29103"/>
    </cofactor>
</comment>
<dbReference type="NCBIfam" id="TIGR00671">
    <property type="entry name" value="baf"/>
    <property type="match status" value="1"/>
</dbReference>
<evidence type="ECO:0000313" key="18">
    <source>
        <dbReference type="Proteomes" id="UP000449710"/>
    </source>
</evidence>
<comment type="similarity">
    <text evidence="14 16">Belongs to the type III pantothenate kinase family.</text>
</comment>
<evidence type="ECO:0000256" key="12">
    <source>
        <dbReference type="ARBA" id="ARBA00022958"/>
    </source>
</evidence>
<comment type="subunit">
    <text evidence="5 16">Homodimer.</text>
</comment>
<evidence type="ECO:0000256" key="2">
    <source>
        <dbReference type="ARBA" id="ARBA00001958"/>
    </source>
</evidence>
<keyword evidence="8 16" id="KW-0808">Transferase</keyword>
<protein>
    <recommendedName>
        <fullName evidence="15 16">Type III pantothenate kinase</fullName>
        <ecNumber evidence="6 16">2.7.1.33</ecNumber>
    </recommendedName>
    <alternativeName>
        <fullName evidence="16">PanK-III</fullName>
    </alternativeName>
    <alternativeName>
        <fullName evidence="16">Pantothenic acid kinase</fullName>
    </alternativeName>
</protein>
<dbReference type="EMBL" id="SUMG01000044">
    <property type="protein sequence ID" value="NBG89684.1"/>
    <property type="molecule type" value="Genomic_DNA"/>
</dbReference>
<name>A0AA44BEU3_9CLOT</name>
<keyword evidence="10 16" id="KW-0418">Kinase</keyword>
<feature type="binding site" evidence="16">
    <location>
        <position position="100"/>
    </location>
    <ligand>
        <name>substrate</name>
    </ligand>
</feature>
<dbReference type="NCBIfam" id="NF009847">
    <property type="entry name" value="PRK13318.1-5"/>
    <property type="match status" value="1"/>
</dbReference>
<dbReference type="InterPro" id="IPR004619">
    <property type="entry name" value="Type_III_PanK"/>
</dbReference>
<sequence length="268" mass="29622">MLLVIDIGNTNVVLGVYRGKELVDFWRIGTDKDKTSDEYSVLIDQLFSYKGLERRKVKDVIISSVVPDLMHSLENTVIKLFGVNPLIVGPGVKTGMNVKYDNPRQVGADRIVNAVAAYEKYNGPLIVIDFGTATTFCAISSQGEYLGGTIAPGIKISSEALFQRASKLPRVELIKPGKTICKNTVNSMQSGIIYGYAGLVEQIVKKMKKEFKSNGVKVIATGGLATLIDSETQCIDKIDKFLTLDGLQIIFQRNEEDRQKKIQEKQAR</sequence>
<dbReference type="AlphaFoldDB" id="A0AA44BEU3"/>
<feature type="binding site" evidence="16">
    <location>
        <position position="132"/>
    </location>
    <ligand>
        <name>ATP</name>
        <dbReference type="ChEBI" id="CHEBI:30616"/>
    </ligand>
</feature>
<proteinExistence type="inferred from homology"/>
<dbReference type="SUPFAM" id="SSF53067">
    <property type="entry name" value="Actin-like ATPase domain"/>
    <property type="match status" value="2"/>
</dbReference>
<accession>A0AA44BEU3</accession>
<comment type="function">
    <text evidence="16">Catalyzes the phosphorylation of pantothenate (Pan), the first step in CoA biosynthesis.</text>
</comment>
<dbReference type="PANTHER" id="PTHR34265">
    <property type="entry name" value="TYPE III PANTOTHENATE KINASE"/>
    <property type="match status" value="1"/>
</dbReference>
<dbReference type="InterPro" id="IPR043129">
    <property type="entry name" value="ATPase_NBD"/>
</dbReference>
<evidence type="ECO:0000256" key="10">
    <source>
        <dbReference type="ARBA" id="ARBA00022777"/>
    </source>
</evidence>
<comment type="caution">
    <text evidence="17">The sequence shown here is derived from an EMBL/GenBank/DDBJ whole genome shotgun (WGS) entry which is preliminary data.</text>
</comment>
<evidence type="ECO:0000256" key="9">
    <source>
        <dbReference type="ARBA" id="ARBA00022741"/>
    </source>
</evidence>
<dbReference type="EC" id="2.7.1.33" evidence="6 16"/>
<dbReference type="NCBIfam" id="NF009855">
    <property type="entry name" value="PRK13321.1"/>
    <property type="match status" value="1"/>
</dbReference>
<keyword evidence="16" id="KW-0479">Metal-binding</keyword>
<evidence type="ECO:0000256" key="16">
    <source>
        <dbReference type="HAMAP-Rule" id="MF_01274"/>
    </source>
</evidence>
<dbReference type="GO" id="GO:0004594">
    <property type="term" value="F:pantothenate kinase activity"/>
    <property type="evidence" value="ECO:0007669"/>
    <property type="project" value="UniProtKB-UniRule"/>
</dbReference>
<keyword evidence="18" id="KW-1185">Reference proteome</keyword>
<evidence type="ECO:0000256" key="7">
    <source>
        <dbReference type="ARBA" id="ARBA00022490"/>
    </source>
</evidence>
<dbReference type="CDD" id="cd24015">
    <property type="entry name" value="ASKHA_NBD_PanK-III"/>
    <property type="match status" value="1"/>
</dbReference>
<evidence type="ECO:0000313" key="17">
    <source>
        <dbReference type="EMBL" id="NBG89684.1"/>
    </source>
</evidence>
<feature type="binding site" evidence="16">
    <location>
        <position position="129"/>
    </location>
    <ligand>
        <name>K(+)</name>
        <dbReference type="ChEBI" id="CHEBI:29103"/>
    </ligand>
</feature>
<evidence type="ECO:0000256" key="14">
    <source>
        <dbReference type="ARBA" id="ARBA00038036"/>
    </source>
</evidence>
<keyword evidence="11 16" id="KW-0067">ATP-binding</keyword>
<keyword evidence="9 16" id="KW-0547">Nucleotide-binding</keyword>
<dbReference type="Proteomes" id="UP000449710">
    <property type="component" value="Unassembled WGS sequence"/>
</dbReference>
<evidence type="ECO:0000256" key="4">
    <source>
        <dbReference type="ARBA" id="ARBA00005225"/>
    </source>
</evidence>
<dbReference type="GO" id="GO:0005524">
    <property type="term" value="F:ATP binding"/>
    <property type="evidence" value="ECO:0007669"/>
    <property type="project" value="UniProtKB-UniRule"/>
</dbReference>
<comment type="pathway">
    <text evidence="4 16">Cofactor biosynthesis; coenzyme A biosynthesis; CoA from (R)-pantothenate: step 1/5.</text>
</comment>
<keyword evidence="13 16" id="KW-0173">Coenzyme A biosynthesis</keyword>
<dbReference type="GO" id="GO:0046872">
    <property type="term" value="F:metal ion binding"/>
    <property type="evidence" value="ECO:0007669"/>
    <property type="project" value="UniProtKB-KW"/>
</dbReference>
<dbReference type="PANTHER" id="PTHR34265:SF1">
    <property type="entry name" value="TYPE III PANTOTHENATE KINASE"/>
    <property type="match status" value="1"/>
</dbReference>
<evidence type="ECO:0000256" key="11">
    <source>
        <dbReference type="ARBA" id="ARBA00022840"/>
    </source>
</evidence>
<dbReference type="RefSeq" id="WP_160723604.1">
    <property type="nucleotide sequence ID" value="NZ_SUMG01000044.1"/>
</dbReference>
<dbReference type="HAMAP" id="MF_01274">
    <property type="entry name" value="Pantothen_kinase_3"/>
    <property type="match status" value="1"/>
</dbReference>
<dbReference type="Pfam" id="PF03309">
    <property type="entry name" value="Pan_kinase"/>
    <property type="match status" value="1"/>
</dbReference>
<comment type="subcellular location">
    <subcellularLocation>
        <location evidence="3 16">Cytoplasm</location>
    </subcellularLocation>
</comment>
<keyword evidence="12 16" id="KW-0630">Potassium</keyword>
<feature type="binding site" evidence="16">
    <location>
        <begin position="6"/>
        <end position="13"/>
    </location>
    <ligand>
        <name>ATP</name>
        <dbReference type="ChEBI" id="CHEBI:30616"/>
    </ligand>
</feature>
<feature type="active site" description="Proton acceptor" evidence="16">
    <location>
        <position position="109"/>
    </location>
</feature>
<gene>
    <name evidence="16" type="primary">coaX</name>
    <name evidence="17" type="ORF">ISALK_14455</name>
</gene>
<reference evidence="17 18" key="1">
    <citation type="submission" date="2019-04" db="EMBL/GenBank/DDBJ databases">
        <title>Isachenkonia alkalipeptolytica gen. nov. sp. nov. a new anaerobic, alkiliphilic organothrophic bacterium capable to reduce synthesized ferrihydrite isolated from a soda lake.</title>
        <authorList>
            <person name="Toshchakov S.V."/>
            <person name="Zavarzina D.G."/>
            <person name="Zhilina T.N."/>
            <person name="Kostrikina N.A."/>
            <person name="Kublanov I.V."/>
        </authorList>
    </citation>
    <scope>NUCLEOTIDE SEQUENCE [LARGE SCALE GENOMIC DNA]</scope>
    <source>
        <strain evidence="17 18">Z-1701</strain>
    </source>
</reference>
<keyword evidence="7 16" id="KW-0963">Cytoplasm</keyword>
<evidence type="ECO:0000256" key="8">
    <source>
        <dbReference type="ARBA" id="ARBA00022679"/>
    </source>
</evidence>
<evidence type="ECO:0000256" key="15">
    <source>
        <dbReference type="ARBA" id="ARBA00040883"/>
    </source>
</evidence>
<evidence type="ECO:0000256" key="6">
    <source>
        <dbReference type="ARBA" id="ARBA00012102"/>
    </source>
</evidence>
<comment type="catalytic activity">
    <reaction evidence="1 16">
        <text>(R)-pantothenate + ATP = (R)-4'-phosphopantothenate + ADP + H(+)</text>
        <dbReference type="Rhea" id="RHEA:16373"/>
        <dbReference type="ChEBI" id="CHEBI:10986"/>
        <dbReference type="ChEBI" id="CHEBI:15378"/>
        <dbReference type="ChEBI" id="CHEBI:29032"/>
        <dbReference type="ChEBI" id="CHEBI:30616"/>
        <dbReference type="ChEBI" id="CHEBI:456216"/>
        <dbReference type="EC" id="2.7.1.33"/>
    </reaction>
</comment>
<evidence type="ECO:0000256" key="13">
    <source>
        <dbReference type="ARBA" id="ARBA00022993"/>
    </source>
</evidence>
<comment type="cofactor">
    <cofactor evidence="16">
        <name>NH4(+)</name>
        <dbReference type="ChEBI" id="CHEBI:28938"/>
    </cofactor>
    <cofactor evidence="16">
        <name>K(+)</name>
        <dbReference type="ChEBI" id="CHEBI:29103"/>
    </cofactor>
    <text evidence="16">A monovalent cation. Ammonium or potassium.</text>
</comment>
<feature type="binding site" evidence="16">
    <location>
        <begin position="107"/>
        <end position="110"/>
    </location>
    <ligand>
        <name>substrate</name>
    </ligand>
</feature>
<evidence type="ECO:0000256" key="3">
    <source>
        <dbReference type="ARBA" id="ARBA00004496"/>
    </source>
</evidence>
<evidence type="ECO:0000256" key="5">
    <source>
        <dbReference type="ARBA" id="ARBA00011738"/>
    </source>
</evidence>